<comment type="catalytic activity">
    <reaction evidence="6">
        <text>Endonucleolytic cleavage at apurinic or apyrimidinic sites to products with a 5'-phosphate.</text>
        <dbReference type="EC" id="3.1.21.7"/>
    </reaction>
</comment>
<dbReference type="Proteomes" id="UP000617979">
    <property type="component" value="Unassembled WGS sequence"/>
</dbReference>
<keyword evidence="3 6" id="KW-0540">Nuclease</keyword>
<dbReference type="HAMAP" id="MF_00801">
    <property type="entry name" value="Endonuclease_5"/>
    <property type="match status" value="1"/>
</dbReference>
<dbReference type="InterPro" id="IPR007581">
    <property type="entry name" value="Endonuclease-V"/>
</dbReference>
<dbReference type="PANTHER" id="PTHR28511:SF1">
    <property type="entry name" value="ENDONUCLEASE V"/>
    <property type="match status" value="1"/>
</dbReference>
<evidence type="ECO:0000256" key="3">
    <source>
        <dbReference type="ARBA" id="ARBA00022722"/>
    </source>
</evidence>
<evidence type="ECO:0000256" key="2">
    <source>
        <dbReference type="ARBA" id="ARBA00022490"/>
    </source>
</evidence>
<dbReference type="GO" id="GO:0004519">
    <property type="term" value="F:endonuclease activity"/>
    <property type="evidence" value="ECO:0007669"/>
    <property type="project" value="UniProtKB-KW"/>
</dbReference>
<name>A0ABQ1G221_9BACL</name>
<proteinExistence type="inferred from homology"/>
<dbReference type="EC" id="3.1.21.7" evidence="6"/>
<keyword evidence="8" id="KW-1185">Reference proteome</keyword>
<dbReference type="RefSeq" id="WP_188429716.1">
    <property type="nucleotide sequence ID" value="NZ_BMEX01000002.1"/>
</dbReference>
<gene>
    <name evidence="6 7" type="primary">nfi</name>
    <name evidence="7" type="ORF">GCM10007416_05960</name>
</gene>
<organism evidence="7 8">
    <name type="scientific">Kroppenstedtia guangzhouensis</name>
    <dbReference type="NCBI Taxonomy" id="1274356"/>
    <lineage>
        <taxon>Bacteria</taxon>
        <taxon>Bacillati</taxon>
        <taxon>Bacillota</taxon>
        <taxon>Bacilli</taxon>
        <taxon>Bacillales</taxon>
        <taxon>Thermoactinomycetaceae</taxon>
        <taxon>Kroppenstedtia</taxon>
    </lineage>
</organism>
<evidence type="ECO:0000313" key="8">
    <source>
        <dbReference type="Proteomes" id="UP000617979"/>
    </source>
</evidence>
<feature type="site" description="Interaction with target DNA" evidence="6">
    <location>
        <position position="81"/>
    </location>
</feature>
<dbReference type="EMBL" id="BMEX01000002">
    <property type="protein sequence ID" value="GGA35898.1"/>
    <property type="molecule type" value="Genomic_DNA"/>
</dbReference>
<feature type="binding site" evidence="6">
    <location>
        <position position="43"/>
    </location>
    <ligand>
        <name>Mg(2+)</name>
        <dbReference type="ChEBI" id="CHEBI:18420"/>
    </ligand>
</feature>
<evidence type="ECO:0000256" key="5">
    <source>
        <dbReference type="ARBA" id="ARBA00022801"/>
    </source>
</evidence>
<dbReference type="Pfam" id="PF04493">
    <property type="entry name" value="Endonuclease_5"/>
    <property type="match status" value="1"/>
</dbReference>
<comment type="caution">
    <text evidence="7">The sequence shown here is derived from an EMBL/GenBank/DDBJ whole genome shotgun (WGS) entry which is preliminary data.</text>
</comment>
<protein>
    <recommendedName>
        <fullName evidence="6">Endonuclease V</fullName>
        <ecNumber evidence="6">3.1.21.7</ecNumber>
    </recommendedName>
    <alternativeName>
        <fullName evidence="6">Deoxyinosine 3'endonuclease</fullName>
    </alternativeName>
    <alternativeName>
        <fullName evidence="6">Deoxyribonuclease V</fullName>
        <shortName evidence="6">DNase V</shortName>
    </alternativeName>
</protein>
<dbReference type="NCBIfam" id="NF008629">
    <property type="entry name" value="PRK11617.1"/>
    <property type="match status" value="1"/>
</dbReference>
<reference evidence="8" key="1">
    <citation type="journal article" date="2019" name="Int. J. Syst. Evol. Microbiol.">
        <title>The Global Catalogue of Microorganisms (GCM) 10K type strain sequencing project: providing services to taxonomists for standard genome sequencing and annotation.</title>
        <authorList>
            <consortium name="The Broad Institute Genomics Platform"/>
            <consortium name="The Broad Institute Genome Sequencing Center for Infectious Disease"/>
            <person name="Wu L."/>
            <person name="Ma J."/>
        </authorList>
    </citation>
    <scope>NUCLEOTIDE SEQUENCE [LARGE SCALE GENOMIC DNA]</scope>
    <source>
        <strain evidence="8">CGMCC 1.12404</strain>
    </source>
</reference>
<keyword evidence="4 6" id="KW-0255">Endonuclease</keyword>
<dbReference type="CDD" id="cd06559">
    <property type="entry name" value="Endonuclease_V"/>
    <property type="match status" value="1"/>
</dbReference>
<keyword evidence="6" id="KW-0460">Magnesium</keyword>
<evidence type="ECO:0000256" key="4">
    <source>
        <dbReference type="ARBA" id="ARBA00022759"/>
    </source>
</evidence>
<keyword evidence="6" id="KW-0227">DNA damage</keyword>
<keyword evidence="6" id="KW-0479">Metal-binding</keyword>
<comment type="function">
    <text evidence="6">DNA repair enzyme involved in the repair of deaminated bases. Selectively cleaves double-stranded DNA at the second phosphodiester bond 3' to a deoxyinosine leaving behind the intact lesion on the nicked DNA.</text>
</comment>
<evidence type="ECO:0000313" key="7">
    <source>
        <dbReference type="EMBL" id="GGA35898.1"/>
    </source>
</evidence>
<feature type="binding site" evidence="6">
    <location>
        <position position="111"/>
    </location>
    <ligand>
        <name>Mg(2+)</name>
        <dbReference type="ChEBI" id="CHEBI:18420"/>
    </ligand>
</feature>
<accession>A0ABQ1G221</accession>
<keyword evidence="6" id="KW-0234">DNA repair</keyword>
<keyword evidence="5 6" id="KW-0378">Hydrolase</keyword>
<comment type="similarity">
    <text evidence="6">Belongs to the endonuclease V family.</text>
</comment>
<keyword evidence="2 6" id="KW-0963">Cytoplasm</keyword>
<dbReference type="Gene3D" id="3.30.2170.10">
    <property type="entry name" value="archaeoglobus fulgidus dsm 4304 superfamily"/>
    <property type="match status" value="1"/>
</dbReference>
<comment type="cofactor">
    <cofactor evidence="6">
        <name>Mg(2+)</name>
        <dbReference type="ChEBI" id="CHEBI:18420"/>
    </cofactor>
</comment>
<comment type="subcellular location">
    <subcellularLocation>
        <location evidence="1 6">Cytoplasm</location>
    </subcellularLocation>
</comment>
<sequence length="226" mass="25131">MEPVNEHPWNLDVEEALLLQQKLATCVIQEDSLQKIETVAGVDVAYHPVSDALIAAVVVLDAVTLHPVQSVRVEDQVHFPYIPGLFSFRELPPIIKAMKKLTLRPDLIVCDGQGIAHPRRFGLASHLGVLFDVPTIGCGKTRLVGKAQEPGPKRGDFAPLLDEDEVIGSLLRTQDHIKPVCVSIGHRISLPTARDWILKLSPRYRLPETTRQSDQLVRRSLAESRQ</sequence>
<evidence type="ECO:0000256" key="1">
    <source>
        <dbReference type="ARBA" id="ARBA00004496"/>
    </source>
</evidence>
<evidence type="ECO:0000256" key="6">
    <source>
        <dbReference type="HAMAP-Rule" id="MF_00801"/>
    </source>
</evidence>
<dbReference type="PANTHER" id="PTHR28511">
    <property type="entry name" value="ENDONUCLEASE V"/>
    <property type="match status" value="1"/>
</dbReference>